<organism evidence="2 3">
    <name type="scientific">Rhodococcus zopfii</name>
    <dbReference type="NCBI Taxonomy" id="43772"/>
    <lineage>
        <taxon>Bacteria</taxon>
        <taxon>Bacillati</taxon>
        <taxon>Actinomycetota</taxon>
        <taxon>Actinomycetes</taxon>
        <taxon>Mycobacteriales</taxon>
        <taxon>Nocardiaceae</taxon>
        <taxon>Rhodococcus</taxon>
    </lineage>
</organism>
<dbReference type="Proteomes" id="UP001275440">
    <property type="component" value="Unassembled WGS sequence"/>
</dbReference>
<name>A0ABU3WVZ4_9NOCA</name>
<feature type="signal peptide" evidence="1">
    <location>
        <begin position="1"/>
        <end position="22"/>
    </location>
</feature>
<evidence type="ECO:0000313" key="3">
    <source>
        <dbReference type="Proteomes" id="UP001275440"/>
    </source>
</evidence>
<sequence length="143" mass="14982">MKKIIAAALVASGAVLSLVACGDDDSDSASVTTDSVELQPTSTAEETIAAETSVTSTEQLGMIDQGKLDAFVVAFRTGYSDLSENRDDASIENIVIVSCNDLSNGVDEQQVTDKILALAANNDVQPTPEQAERIYDLVTPACP</sequence>
<keyword evidence="1" id="KW-0732">Signal</keyword>
<evidence type="ECO:0000313" key="2">
    <source>
        <dbReference type="EMBL" id="MDV2477769.1"/>
    </source>
</evidence>
<reference evidence="2 3" key="1">
    <citation type="submission" date="2019-10" db="EMBL/GenBank/DDBJ databases">
        <title>Draft Genome Assembly of Rhodococcus zopfii DSM44189.</title>
        <authorList>
            <person name="Sutton J.M."/>
            <person name="Akob D.M."/>
            <person name="Bushman T.J."/>
        </authorList>
    </citation>
    <scope>NUCLEOTIDE SEQUENCE [LARGE SCALE GENOMIC DNA]</scope>
    <source>
        <strain evidence="2 3">DSM 44189</strain>
    </source>
</reference>
<comment type="caution">
    <text evidence="2">The sequence shown here is derived from an EMBL/GenBank/DDBJ whole genome shotgun (WGS) entry which is preliminary data.</text>
</comment>
<keyword evidence="3" id="KW-1185">Reference proteome</keyword>
<accession>A0ABU3WVZ4</accession>
<feature type="chain" id="PRO_5046944244" description="Lipoprotein" evidence="1">
    <location>
        <begin position="23"/>
        <end position="143"/>
    </location>
</feature>
<evidence type="ECO:0000256" key="1">
    <source>
        <dbReference type="SAM" id="SignalP"/>
    </source>
</evidence>
<proteinExistence type="predicted"/>
<dbReference type="EMBL" id="WBMO01000005">
    <property type="protein sequence ID" value="MDV2477769.1"/>
    <property type="molecule type" value="Genomic_DNA"/>
</dbReference>
<gene>
    <name evidence="2" type="ORF">F8M49_24595</name>
</gene>
<evidence type="ECO:0008006" key="4">
    <source>
        <dbReference type="Google" id="ProtNLM"/>
    </source>
</evidence>
<protein>
    <recommendedName>
        <fullName evidence="4">Lipoprotein</fullName>
    </recommendedName>
</protein>
<dbReference type="PROSITE" id="PS51257">
    <property type="entry name" value="PROKAR_LIPOPROTEIN"/>
    <property type="match status" value="1"/>
</dbReference>